<comment type="subcellular location">
    <subcellularLocation>
        <location evidence="1">Secreted</location>
    </subcellularLocation>
</comment>
<dbReference type="Proteomes" id="UP001174932">
    <property type="component" value="Unassembled WGS sequence"/>
</dbReference>
<gene>
    <name evidence="3" type="ORF">Q4481_04365</name>
</gene>
<dbReference type="PROSITE" id="PS00330">
    <property type="entry name" value="HEMOLYSIN_CALCIUM"/>
    <property type="match status" value="2"/>
</dbReference>
<keyword evidence="2" id="KW-0964">Secreted</keyword>
<dbReference type="InterPro" id="IPR011044">
    <property type="entry name" value="Quino_amine_DH_bsu"/>
</dbReference>
<dbReference type="EMBL" id="JAUOZU010000003">
    <property type="protein sequence ID" value="MDO6963178.1"/>
    <property type="molecule type" value="Genomic_DNA"/>
</dbReference>
<dbReference type="InterPro" id="IPR018511">
    <property type="entry name" value="Hemolysin-typ_Ca-bd_CS"/>
</dbReference>
<dbReference type="PANTHER" id="PTHR38340">
    <property type="entry name" value="S-LAYER PROTEIN"/>
    <property type="match status" value="1"/>
</dbReference>
<dbReference type="Gene3D" id="2.150.10.10">
    <property type="entry name" value="Serralysin-like metalloprotease, C-terminal"/>
    <property type="match status" value="1"/>
</dbReference>
<dbReference type="InterPro" id="IPR001343">
    <property type="entry name" value="Hemolysn_Ca-bd"/>
</dbReference>
<proteinExistence type="predicted"/>
<reference evidence="3" key="1">
    <citation type="journal article" date="2015" name="Int. J. Syst. Evol. Microbiol.">
        <title>Rhizobium alvei sp. nov., isolated from a freshwater river.</title>
        <authorList>
            <person name="Sheu S.Y."/>
            <person name="Huang H.W."/>
            <person name="Young C.C."/>
            <person name="Chen W.M."/>
        </authorList>
    </citation>
    <scope>NUCLEOTIDE SEQUENCE</scope>
    <source>
        <strain evidence="3">TNR-22</strain>
    </source>
</reference>
<dbReference type="RefSeq" id="WP_304375068.1">
    <property type="nucleotide sequence ID" value="NZ_JAUOZU010000003.1"/>
</dbReference>
<comment type="caution">
    <text evidence="3">The sequence shown here is derived from an EMBL/GenBank/DDBJ whole genome shotgun (WGS) entry which is preliminary data.</text>
</comment>
<dbReference type="Pfam" id="PF17963">
    <property type="entry name" value="Big_9"/>
    <property type="match status" value="1"/>
</dbReference>
<dbReference type="Pfam" id="PF00353">
    <property type="entry name" value="HemolysinCabind"/>
    <property type="match status" value="1"/>
</dbReference>
<dbReference type="SUPFAM" id="SSF51120">
    <property type="entry name" value="beta-Roll"/>
    <property type="match status" value="1"/>
</dbReference>
<dbReference type="SUPFAM" id="SSF50969">
    <property type="entry name" value="YVTN repeat-like/Quinoprotein amine dehydrogenase"/>
    <property type="match status" value="1"/>
</dbReference>
<evidence type="ECO:0000313" key="4">
    <source>
        <dbReference type="Proteomes" id="UP001174932"/>
    </source>
</evidence>
<dbReference type="InterPro" id="IPR050557">
    <property type="entry name" value="RTX_toxin/Mannuronan_C5-epim"/>
</dbReference>
<keyword evidence="4" id="KW-1185">Reference proteome</keyword>
<evidence type="ECO:0000256" key="2">
    <source>
        <dbReference type="ARBA" id="ARBA00022525"/>
    </source>
</evidence>
<organism evidence="3 4">
    <name type="scientific">Rhizobium alvei</name>
    <dbReference type="NCBI Taxonomy" id="1132659"/>
    <lineage>
        <taxon>Bacteria</taxon>
        <taxon>Pseudomonadati</taxon>
        <taxon>Pseudomonadota</taxon>
        <taxon>Alphaproteobacteria</taxon>
        <taxon>Hyphomicrobiales</taxon>
        <taxon>Rhizobiaceae</taxon>
        <taxon>Rhizobium/Agrobacterium group</taxon>
        <taxon>Rhizobium</taxon>
    </lineage>
</organism>
<dbReference type="PANTHER" id="PTHR38340:SF1">
    <property type="entry name" value="S-LAYER PROTEIN"/>
    <property type="match status" value="1"/>
</dbReference>
<protein>
    <submittedName>
        <fullName evidence="3">Ig-like domain-containing protein</fullName>
    </submittedName>
</protein>
<dbReference type="PRINTS" id="PR00313">
    <property type="entry name" value="CABNDNGRPT"/>
</dbReference>
<evidence type="ECO:0000256" key="1">
    <source>
        <dbReference type="ARBA" id="ARBA00004613"/>
    </source>
</evidence>
<accession>A0ABT8YHL7</accession>
<evidence type="ECO:0000313" key="3">
    <source>
        <dbReference type="EMBL" id="MDO6963178.1"/>
    </source>
</evidence>
<sequence>MPIFRTKITKSQTAPDATGFTADTVATNAEDGNWSQDNNYLFKAVSYLSGEDTLYRLYLYDMNAHQTISLQEGVAKPFSDLSLSNFSFNGSTFYYATYVRAGAGFYRVLDEDGGVVVAETKIGKMSDINAVSFDADGSLIVEAGSGSFFRIDPSNNAPVAVKDTVTMDWESKTALDVLANDTDADQDVLTITAATVKSGDATVAIKNGKLVVTYTGDDLDNNDSVNVKINYSITDGMASDTTTVNLLFAGNETKIEGKQTAETLFGTSARNIINGNGGSDIIYGGGGNDTINGGYGLDQIYGGKGKDVMSGSFDPDTYIFNALNELSTDISKTDVLADFSKVDYIDLKNLDANEKVAGDQAFKFIGTDDFGKKAGELRFERLDGYYGVFGDNDGNGKADFAIRLNCNFVITEGDFIL</sequence>
<name>A0ABT8YHL7_9HYPH</name>
<dbReference type="InterPro" id="IPR011049">
    <property type="entry name" value="Serralysin-like_metalloprot_C"/>
</dbReference>
<reference evidence="3" key="2">
    <citation type="submission" date="2023-07" db="EMBL/GenBank/DDBJ databases">
        <authorList>
            <person name="Shen H."/>
        </authorList>
    </citation>
    <scope>NUCLEOTIDE SEQUENCE</scope>
    <source>
        <strain evidence="3">TNR-22</strain>
    </source>
</reference>